<comment type="caution">
    <text evidence="1">The sequence shown here is derived from an EMBL/GenBank/DDBJ whole genome shotgun (WGS) entry which is preliminary data.</text>
</comment>
<evidence type="ECO:0000313" key="1">
    <source>
        <dbReference type="EMBL" id="KAG2938368.1"/>
    </source>
</evidence>
<protein>
    <submittedName>
        <fullName evidence="1">Uncharacterized protein</fullName>
    </submittedName>
</protein>
<dbReference type="EMBL" id="RCMK01000288">
    <property type="protein sequence ID" value="KAG2938368.1"/>
    <property type="molecule type" value="Genomic_DNA"/>
</dbReference>
<dbReference type="Proteomes" id="UP000736787">
    <property type="component" value="Unassembled WGS sequence"/>
</dbReference>
<proteinExistence type="predicted"/>
<name>A0A8T1DBM8_9STRA</name>
<evidence type="ECO:0000313" key="2">
    <source>
        <dbReference type="Proteomes" id="UP000736787"/>
    </source>
</evidence>
<organism evidence="1 2">
    <name type="scientific">Phytophthora cactorum</name>
    <dbReference type="NCBI Taxonomy" id="29920"/>
    <lineage>
        <taxon>Eukaryota</taxon>
        <taxon>Sar</taxon>
        <taxon>Stramenopiles</taxon>
        <taxon>Oomycota</taxon>
        <taxon>Peronosporomycetes</taxon>
        <taxon>Peronosporales</taxon>
        <taxon>Peronosporaceae</taxon>
        <taxon>Phytophthora</taxon>
    </lineage>
</organism>
<gene>
    <name evidence="1" type="ORF">PC117_g11266</name>
</gene>
<dbReference type="AlphaFoldDB" id="A0A8T1DBM8"/>
<reference evidence="1" key="1">
    <citation type="submission" date="2018-10" db="EMBL/GenBank/DDBJ databases">
        <title>Effector identification in a new, highly contiguous assembly of the strawberry crown rot pathogen Phytophthora cactorum.</title>
        <authorList>
            <person name="Armitage A.D."/>
            <person name="Nellist C.F."/>
            <person name="Bates H."/>
            <person name="Vickerstaff R.J."/>
            <person name="Harrison R.J."/>
        </authorList>
    </citation>
    <scope>NUCLEOTIDE SEQUENCE</scope>
    <source>
        <strain evidence="1">4040</strain>
    </source>
</reference>
<sequence>MLACLVGQALVFRNRGIGAGAGIGACNEGDSNGDGGELRFWETPSHGDAGRAELKVMFCVCLRAVPYEHRLDVVVGHSLHDQRQVTARRGPRRFPSERQGLCTSRYSPAASVLHHVVVDGREGSGQPYLTPGSSNYHPSP</sequence>
<accession>A0A8T1DBM8</accession>